<evidence type="ECO:0000313" key="4">
    <source>
        <dbReference type="Proteomes" id="UP000621436"/>
    </source>
</evidence>
<feature type="transmembrane region" description="Helical" evidence="2">
    <location>
        <begin position="12"/>
        <end position="34"/>
    </location>
</feature>
<dbReference type="GO" id="GO:0015628">
    <property type="term" value="P:protein secretion by the type II secretion system"/>
    <property type="evidence" value="ECO:0007669"/>
    <property type="project" value="InterPro"/>
</dbReference>
<comment type="caution">
    <text evidence="3">The sequence shown here is derived from an EMBL/GenBank/DDBJ whole genome shotgun (WGS) entry which is preliminary data.</text>
</comment>
<evidence type="ECO:0000313" key="3">
    <source>
        <dbReference type="EMBL" id="MBF8437584.1"/>
    </source>
</evidence>
<name>A0A931ASY8_9FIRM</name>
<reference evidence="3" key="1">
    <citation type="submission" date="2020-11" db="EMBL/GenBank/DDBJ databases">
        <title>Halonatronomonas betainensis gen. nov., sp. nov. a novel haloalkaliphilic representative of the family Halanaerobiacae capable of betaine degradation.</title>
        <authorList>
            <person name="Boltyanskaya Y."/>
            <person name="Kevbrin V."/>
            <person name="Detkova E."/>
            <person name="Grouzdev D.S."/>
            <person name="Koziaeva V."/>
            <person name="Zhilina T."/>
        </authorList>
    </citation>
    <scope>NUCLEOTIDE SEQUENCE</scope>
    <source>
        <strain evidence="3">Z-7014</strain>
    </source>
</reference>
<keyword evidence="1" id="KW-0488">Methylation</keyword>
<dbReference type="PROSITE" id="PS00409">
    <property type="entry name" value="PROKAR_NTER_METHYL"/>
    <property type="match status" value="1"/>
</dbReference>
<evidence type="ECO:0000256" key="1">
    <source>
        <dbReference type="ARBA" id="ARBA00022481"/>
    </source>
</evidence>
<dbReference type="InterPro" id="IPR000983">
    <property type="entry name" value="Bac_GSPG_pilin"/>
</dbReference>
<keyword evidence="2" id="KW-0472">Membrane</keyword>
<dbReference type="SUPFAM" id="SSF54523">
    <property type="entry name" value="Pili subunits"/>
    <property type="match status" value="1"/>
</dbReference>
<dbReference type="InterPro" id="IPR045584">
    <property type="entry name" value="Pilin-like"/>
</dbReference>
<proteinExistence type="predicted"/>
<evidence type="ECO:0000256" key="2">
    <source>
        <dbReference type="SAM" id="Phobius"/>
    </source>
</evidence>
<protein>
    <submittedName>
        <fullName evidence="3">Prepilin-type N-terminal cleavage/methylation domain-containing protein</fullName>
    </submittedName>
</protein>
<sequence length="134" mass="14684">MKIIRSEEGFTLVEMLLVLVVIGILTSISIPGLAGVRSQADSTAVLLEISGIKNLLELEYMNNNYLYPEDQAAFDKLINETSVNNETSGSYEYEAKKGGKCYLLKSTPDADGYIYKTRGLNTAITRVPGPEQAD</sequence>
<accession>A0A931ASY8</accession>
<organism evidence="3 4">
    <name type="scientific">Halonatronomonas betaini</name>
    <dbReference type="NCBI Taxonomy" id="2778430"/>
    <lineage>
        <taxon>Bacteria</taxon>
        <taxon>Bacillati</taxon>
        <taxon>Bacillota</taxon>
        <taxon>Clostridia</taxon>
        <taxon>Halanaerobiales</taxon>
        <taxon>Halarsenatibacteraceae</taxon>
        <taxon>Halonatronomonas</taxon>
    </lineage>
</organism>
<dbReference type="Gene3D" id="3.30.700.10">
    <property type="entry name" value="Glycoprotein, Type 4 Pilin"/>
    <property type="match status" value="1"/>
</dbReference>
<dbReference type="GO" id="GO:0015627">
    <property type="term" value="C:type II protein secretion system complex"/>
    <property type="evidence" value="ECO:0007669"/>
    <property type="project" value="InterPro"/>
</dbReference>
<dbReference type="NCBIfam" id="TIGR02532">
    <property type="entry name" value="IV_pilin_GFxxxE"/>
    <property type="match status" value="1"/>
</dbReference>
<keyword evidence="4" id="KW-1185">Reference proteome</keyword>
<dbReference type="PRINTS" id="PR00813">
    <property type="entry name" value="BCTERIALGSPG"/>
</dbReference>
<dbReference type="InterPro" id="IPR012902">
    <property type="entry name" value="N_methyl_site"/>
</dbReference>
<gene>
    <name evidence="3" type="ORF">I0Q91_10855</name>
</gene>
<dbReference type="AlphaFoldDB" id="A0A931ASY8"/>
<dbReference type="EMBL" id="JADPIE010000006">
    <property type="protein sequence ID" value="MBF8437584.1"/>
    <property type="molecule type" value="Genomic_DNA"/>
</dbReference>
<dbReference type="Proteomes" id="UP000621436">
    <property type="component" value="Unassembled WGS sequence"/>
</dbReference>
<dbReference type="Pfam" id="PF07963">
    <property type="entry name" value="N_methyl"/>
    <property type="match status" value="1"/>
</dbReference>
<dbReference type="RefSeq" id="WP_270454578.1">
    <property type="nucleotide sequence ID" value="NZ_JADPIE010000006.1"/>
</dbReference>
<keyword evidence="2" id="KW-1133">Transmembrane helix</keyword>
<keyword evidence="2" id="KW-0812">Transmembrane</keyword>